<feature type="compositionally biased region" description="Polar residues" evidence="1">
    <location>
        <begin position="103"/>
        <end position="113"/>
    </location>
</feature>
<name>M2Y3P5_GALSU</name>
<feature type="compositionally biased region" description="Basic and acidic residues" evidence="1">
    <location>
        <begin position="367"/>
        <end position="376"/>
    </location>
</feature>
<feature type="region of interest" description="Disordered" evidence="1">
    <location>
        <begin position="1"/>
        <end position="125"/>
    </location>
</feature>
<evidence type="ECO:0000313" key="3">
    <source>
        <dbReference type="Proteomes" id="UP000030680"/>
    </source>
</evidence>
<feature type="compositionally biased region" description="Polar residues" evidence="1">
    <location>
        <begin position="314"/>
        <end position="339"/>
    </location>
</feature>
<feature type="region of interest" description="Disordered" evidence="1">
    <location>
        <begin position="178"/>
        <end position="384"/>
    </location>
</feature>
<reference evidence="3" key="1">
    <citation type="journal article" date="2013" name="Science">
        <title>Gene transfer from bacteria and archaea facilitated evolution of an extremophilic eukaryote.</title>
        <authorList>
            <person name="Schonknecht G."/>
            <person name="Chen W.H."/>
            <person name="Ternes C.M."/>
            <person name="Barbier G.G."/>
            <person name="Shrestha R.P."/>
            <person name="Stanke M."/>
            <person name="Brautigam A."/>
            <person name="Baker B.J."/>
            <person name="Banfield J.F."/>
            <person name="Garavito R.M."/>
            <person name="Carr K."/>
            <person name="Wilkerson C."/>
            <person name="Rensing S.A."/>
            <person name="Gagneul D."/>
            <person name="Dickenson N.E."/>
            <person name="Oesterhelt C."/>
            <person name="Lercher M.J."/>
            <person name="Weber A.P."/>
        </authorList>
    </citation>
    <scope>NUCLEOTIDE SEQUENCE [LARGE SCALE GENOMIC DNA]</scope>
    <source>
        <strain evidence="3">074W</strain>
    </source>
</reference>
<feature type="compositionally biased region" description="Polar residues" evidence="1">
    <location>
        <begin position="245"/>
        <end position="270"/>
    </location>
</feature>
<dbReference type="OrthoDB" id="9845at2759"/>
<feature type="compositionally biased region" description="Basic and acidic residues" evidence="1">
    <location>
        <begin position="86"/>
        <end position="101"/>
    </location>
</feature>
<dbReference type="Proteomes" id="UP000030680">
    <property type="component" value="Unassembled WGS sequence"/>
</dbReference>
<feature type="compositionally biased region" description="Basic and acidic residues" evidence="1">
    <location>
        <begin position="183"/>
        <end position="205"/>
    </location>
</feature>
<feature type="compositionally biased region" description="Polar residues" evidence="1">
    <location>
        <begin position="277"/>
        <end position="294"/>
    </location>
</feature>
<dbReference type="EMBL" id="KB454500">
    <property type="protein sequence ID" value="EME30434.1"/>
    <property type="molecule type" value="Genomic_DNA"/>
</dbReference>
<feature type="compositionally biased region" description="Polar residues" evidence="1">
    <location>
        <begin position="44"/>
        <end position="67"/>
    </location>
</feature>
<evidence type="ECO:0000256" key="1">
    <source>
        <dbReference type="SAM" id="MobiDB-lite"/>
    </source>
</evidence>
<sequence>MYNNIVQGLKVEQEAPTKDAEPLEQAPKDFNENNQSDLQEKNLTENLRSSQNVDELHSNFQNSNSVESQKKLQVETESIEVNTDIAKTKESQQPEEEHFESTLHLSPSETNPLDDNDNHSQKQDSHNNWIRTAEDKQLSSALDNQNLSATDSNNQTLPKLQLDGIQEINSSDDIVHSISKNANETKKKSLTKKQTETEGLKDNKRASISRKNSATLLSGQTGSPSPLKRRNSSRSLKVSEEKASRNTSPVQSDATSPEQQRMTTSKADSASSEHHMSQPSIVRRSSSKSLYKPTQSSAAKEKKKQEENADNGRIFNNASHKTGNWSSKKTTQPTGNQAASHEKETSKKPNIGIARFMKPTIAASAKFSEKKSRDSSVSKNSWKL</sequence>
<feature type="compositionally biased region" description="Basic and acidic residues" evidence="1">
    <location>
        <begin position="11"/>
        <end position="31"/>
    </location>
</feature>
<dbReference type="Gramene" id="EME30434">
    <property type="protein sequence ID" value="EME30434"/>
    <property type="gene ID" value="Gasu_23360"/>
</dbReference>
<dbReference type="AlphaFoldDB" id="M2Y3P5"/>
<feature type="compositionally biased region" description="Basic and acidic residues" evidence="1">
    <location>
        <begin position="116"/>
        <end position="125"/>
    </location>
</feature>
<evidence type="ECO:0000313" key="2">
    <source>
        <dbReference type="EMBL" id="EME30434.1"/>
    </source>
</evidence>
<organism evidence="2 3">
    <name type="scientific">Galdieria sulphuraria</name>
    <name type="common">Red alga</name>
    <dbReference type="NCBI Taxonomy" id="130081"/>
    <lineage>
        <taxon>Eukaryota</taxon>
        <taxon>Rhodophyta</taxon>
        <taxon>Bangiophyceae</taxon>
        <taxon>Galdieriales</taxon>
        <taxon>Galdieriaceae</taxon>
        <taxon>Galdieria</taxon>
    </lineage>
</organism>
<keyword evidence="3" id="KW-1185">Reference proteome</keyword>
<accession>M2Y3P5</accession>
<dbReference type="GeneID" id="17089162"/>
<feature type="compositionally biased region" description="Polar residues" evidence="1">
    <location>
        <begin position="209"/>
        <end position="224"/>
    </location>
</feature>
<dbReference type="RefSeq" id="XP_005706954.1">
    <property type="nucleotide sequence ID" value="XM_005706897.1"/>
</dbReference>
<protein>
    <submittedName>
        <fullName evidence="2">Uncharacterized protein</fullName>
    </submittedName>
</protein>
<dbReference type="KEGG" id="gsl:Gasu_23360"/>
<gene>
    <name evidence="2" type="ORF">Gasu_23360</name>
</gene>
<proteinExistence type="predicted"/>